<comment type="pathway">
    <text evidence="5">Cofactor biosynthesis; coenzyme F420 biosynthesis.</text>
</comment>
<dbReference type="Pfam" id="PF01983">
    <property type="entry name" value="CofC"/>
    <property type="match status" value="1"/>
</dbReference>
<accession>A0A402A0U7</accession>
<dbReference type="HAMAP" id="MF_02114">
    <property type="entry name" value="CofC"/>
    <property type="match status" value="1"/>
</dbReference>
<sequence>MKYTALIPVKSLDEAKSRLATHLTAVQRASLMLDMLRHVICTLRTSQVLSSISVVSADTRVLERAQEWGASTWLEEQAGHNPALTAAAKRELINGSNALLTISADLPLLTTREVQEMVDLAHHYEVVLAPSQDQTGTNAILVRPPLALPYLFGVNSLPRHQREAQQQKLSHVLYSSLGLALDIDTIDDITQLETLEQQSKIGCL</sequence>
<dbReference type="GO" id="GO:0005525">
    <property type="term" value="F:GTP binding"/>
    <property type="evidence" value="ECO:0007669"/>
    <property type="project" value="UniProtKB-KW"/>
</dbReference>
<evidence type="ECO:0000256" key="2">
    <source>
        <dbReference type="ARBA" id="ARBA00022695"/>
    </source>
</evidence>
<keyword evidence="7" id="KW-1185">Reference proteome</keyword>
<evidence type="ECO:0000256" key="1">
    <source>
        <dbReference type="ARBA" id="ARBA00022679"/>
    </source>
</evidence>
<keyword evidence="1 5" id="KW-0808">Transferase</keyword>
<dbReference type="Gene3D" id="3.90.550.10">
    <property type="entry name" value="Spore Coat Polysaccharide Biosynthesis Protein SpsA, Chain A"/>
    <property type="match status" value="1"/>
</dbReference>
<dbReference type="PANTHER" id="PTHR40392:SF1">
    <property type="entry name" value="2-PHOSPHO-L-LACTATE GUANYLYLTRANSFERASE"/>
    <property type="match status" value="1"/>
</dbReference>
<dbReference type="RefSeq" id="WP_126580301.1">
    <property type="nucleotide sequence ID" value="NZ_BIFR01000001.1"/>
</dbReference>
<evidence type="ECO:0000313" key="7">
    <source>
        <dbReference type="Proteomes" id="UP000287352"/>
    </source>
</evidence>
<dbReference type="SUPFAM" id="SSF53448">
    <property type="entry name" value="Nucleotide-diphospho-sugar transferases"/>
    <property type="match status" value="1"/>
</dbReference>
<gene>
    <name evidence="5" type="primary">fbiD</name>
    <name evidence="6" type="ORF">KTT_25640</name>
</gene>
<evidence type="ECO:0000256" key="4">
    <source>
        <dbReference type="ARBA" id="ARBA00023134"/>
    </source>
</evidence>
<protein>
    <recommendedName>
        <fullName evidence="5">Phosphoenolpyruvate guanylyltransferase</fullName>
        <shortName evidence="5">PEP guanylyltransferase</shortName>
        <ecNumber evidence="5">2.7.7.105</ecNumber>
    </recommendedName>
</protein>
<dbReference type="PANTHER" id="PTHR40392">
    <property type="entry name" value="2-PHOSPHO-L-LACTATE GUANYLYLTRANSFERASE"/>
    <property type="match status" value="1"/>
</dbReference>
<comment type="similarity">
    <text evidence="5">Belongs to the CofC family.</text>
</comment>
<keyword evidence="2 5" id="KW-0548">Nucleotidyltransferase</keyword>
<organism evidence="6 7">
    <name type="scientific">Tengunoibacter tsumagoiensis</name>
    <dbReference type="NCBI Taxonomy" id="2014871"/>
    <lineage>
        <taxon>Bacteria</taxon>
        <taxon>Bacillati</taxon>
        <taxon>Chloroflexota</taxon>
        <taxon>Ktedonobacteria</taxon>
        <taxon>Ktedonobacterales</taxon>
        <taxon>Dictyobacteraceae</taxon>
        <taxon>Tengunoibacter</taxon>
    </lineage>
</organism>
<keyword evidence="4 5" id="KW-0342">GTP-binding</keyword>
<name>A0A402A0U7_9CHLR</name>
<dbReference type="OrthoDB" id="9151145at2"/>
<evidence type="ECO:0000256" key="3">
    <source>
        <dbReference type="ARBA" id="ARBA00022741"/>
    </source>
</evidence>
<dbReference type="AlphaFoldDB" id="A0A402A0U7"/>
<evidence type="ECO:0000313" key="6">
    <source>
        <dbReference type="EMBL" id="GCE12705.1"/>
    </source>
</evidence>
<dbReference type="EC" id="2.7.7.105" evidence="5"/>
<dbReference type="InterPro" id="IPR029044">
    <property type="entry name" value="Nucleotide-diphossugar_trans"/>
</dbReference>
<comment type="catalytic activity">
    <reaction evidence="5">
        <text>phosphoenolpyruvate + GTP + H(+) = enolpyruvoyl-2-diphospho-5'-guanosine + diphosphate</text>
        <dbReference type="Rhea" id="RHEA:30519"/>
        <dbReference type="ChEBI" id="CHEBI:15378"/>
        <dbReference type="ChEBI" id="CHEBI:33019"/>
        <dbReference type="ChEBI" id="CHEBI:37565"/>
        <dbReference type="ChEBI" id="CHEBI:58702"/>
        <dbReference type="ChEBI" id="CHEBI:143701"/>
        <dbReference type="EC" id="2.7.7.105"/>
    </reaction>
</comment>
<proteinExistence type="inferred from homology"/>
<dbReference type="GO" id="GO:0043814">
    <property type="term" value="F:phospholactate guanylyltransferase activity"/>
    <property type="evidence" value="ECO:0007669"/>
    <property type="project" value="InterPro"/>
</dbReference>
<dbReference type="GO" id="GO:0052645">
    <property type="term" value="P:F420-0 metabolic process"/>
    <property type="evidence" value="ECO:0007669"/>
    <property type="project" value="UniProtKB-UniRule"/>
</dbReference>
<dbReference type="EMBL" id="BIFR01000001">
    <property type="protein sequence ID" value="GCE12705.1"/>
    <property type="molecule type" value="Genomic_DNA"/>
</dbReference>
<keyword evidence="3 5" id="KW-0547">Nucleotide-binding</keyword>
<comment type="function">
    <text evidence="5">Guanylyltransferase that catalyzes the activation of phosphoenolpyruvate (PEP) as enolpyruvoyl-2-diphospho-5'-guanosine, via the condensation of PEP with GTP. It is involved in the biosynthesis of coenzyme F420, a hydride carrier cofactor.</text>
</comment>
<comment type="caution">
    <text evidence="6">The sequence shown here is derived from an EMBL/GenBank/DDBJ whole genome shotgun (WGS) entry which is preliminary data.</text>
</comment>
<evidence type="ECO:0000256" key="5">
    <source>
        <dbReference type="HAMAP-Rule" id="MF_02114"/>
    </source>
</evidence>
<dbReference type="InterPro" id="IPR002835">
    <property type="entry name" value="CofC"/>
</dbReference>
<dbReference type="NCBIfam" id="TIGR03552">
    <property type="entry name" value="F420_cofC"/>
    <property type="match status" value="1"/>
</dbReference>
<dbReference type="UniPathway" id="UPA00071"/>
<dbReference type="Proteomes" id="UP000287352">
    <property type="component" value="Unassembled WGS sequence"/>
</dbReference>
<reference evidence="7" key="1">
    <citation type="submission" date="2018-12" db="EMBL/GenBank/DDBJ databases">
        <title>Tengunoibacter tsumagoiensis gen. nov., sp. nov., Dictyobacter kobayashii sp. nov., D. alpinus sp. nov., and D. joshuensis sp. nov. and description of Dictyobacteraceae fam. nov. within the order Ktedonobacterales isolated from Tengu-no-mugimeshi.</title>
        <authorList>
            <person name="Wang C.M."/>
            <person name="Zheng Y."/>
            <person name="Sakai Y."/>
            <person name="Toyoda A."/>
            <person name="Minakuchi Y."/>
            <person name="Abe K."/>
            <person name="Yokota A."/>
            <person name="Yabe S."/>
        </authorList>
    </citation>
    <scope>NUCLEOTIDE SEQUENCE [LARGE SCALE GENOMIC DNA]</scope>
    <source>
        <strain evidence="7">Uno3</strain>
    </source>
</reference>